<keyword evidence="3" id="KW-1185">Reference proteome</keyword>
<dbReference type="AlphaFoldDB" id="A0A127VCU6"/>
<evidence type="ECO:0000313" key="2">
    <source>
        <dbReference type="EMBL" id="AMP99069.1"/>
    </source>
</evidence>
<dbReference type="EMBL" id="CP014504">
    <property type="protein sequence ID" value="AMP99069.1"/>
    <property type="molecule type" value="Genomic_DNA"/>
</dbReference>
<protein>
    <submittedName>
        <fullName evidence="2">Uncharacterized protein</fullName>
    </submittedName>
</protein>
<dbReference type="OrthoDB" id="6402666at2"/>
<evidence type="ECO:0000313" key="3">
    <source>
        <dbReference type="Proteomes" id="UP000071561"/>
    </source>
</evidence>
<dbReference type="KEGG" id="pcm:AY601_2168"/>
<reference evidence="2 3" key="1">
    <citation type="submission" date="2016-03" db="EMBL/GenBank/DDBJ databases">
        <title>Complete genome sequence of Pedobacter cryoconitis PAMC 27485.</title>
        <authorList>
            <person name="Lee J."/>
            <person name="Kim O.-S."/>
        </authorList>
    </citation>
    <scope>NUCLEOTIDE SEQUENCE [LARGE SCALE GENOMIC DNA]</scope>
    <source>
        <strain evidence="2 3">PAMC 27485</strain>
    </source>
</reference>
<evidence type="ECO:0000256" key="1">
    <source>
        <dbReference type="SAM" id="SignalP"/>
    </source>
</evidence>
<feature type="signal peptide" evidence="1">
    <location>
        <begin position="1"/>
        <end position="22"/>
    </location>
</feature>
<proteinExistence type="predicted"/>
<organism evidence="2 3">
    <name type="scientific">Pedobacter cryoconitis</name>
    <dbReference type="NCBI Taxonomy" id="188932"/>
    <lineage>
        <taxon>Bacteria</taxon>
        <taxon>Pseudomonadati</taxon>
        <taxon>Bacteroidota</taxon>
        <taxon>Sphingobacteriia</taxon>
        <taxon>Sphingobacteriales</taxon>
        <taxon>Sphingobacteriaceae</taxon>
        <taxon>Pedobacter</taxon>
    </lineage>
</organism>
<feature type="chain" id="PRO_5007280408" evidence="1">
    <location>
        <begin position="23"/>
        <end position="139"/>
    </location>
</feature>
<name>A0A127VCU6_9SPHI</name>
<sequence precursor="true">MKALLRTLMVAALFSFAAKANAQSGTLIFREGNNGSQNIVANITDAPGQAYNLKDRNSIGKNDEARSVVMENVRVGAVLTVYDSPNGDASDDYCVITVKQLVSHKVIGSFETSFEDNEVKVQKFKNGNLDGKVSFIRVN</sequence>
<dbReference type="Proteomes" id="UP000071561">
    <property type="component" value="Chromosome"/>
</dbReference>
<dbReference type="PATRIC" id="fig|188932.3.peg.2271"/>
<keyword evidence="1" id="KW-0732">Signal</keyword>
<gene>
    <name evidence="2" type="ORF">AY601_2168</name>
</gene>
<dbReference type="RefSeq" id="WP_068400451.1">
    <property type="nucleotide sequence ID" value="NZ_CP014504.1"/>
</dbReference>
<accession>A0A127VCU6</accession>